<dbReference type="Gene3D" id="3.40.50.1390">
    <property type="entry name" value="Resolvase, N-terminal catalytic domain"/>
    <property type="match status" value="1"/>
</dbReference>
<accession>A0A562K0Y8</accession>
<keyword evidence="1" id="KW-0175">Coiled coil</keyword>
<dbReference type="RefSeq" id="WP_144541200.1">
    <property type="nucleotide sequence ID" value="NZ_CBCSDC010000027.1"/>
</dbReference>
<dbReference type="InterPro" id="IPR006119">
    <property type="entry name" value="Resolv_N"/>
</dbReference>
<dbReference type="OrthoDB" id="9811097at2"/>
<dbReference type="AlphaFoldDB" id="A0A562K0Y8"/>
<dbReference type="GO" id="GO:0003677">
    <property type="term" value="F:DNA binding"/>
    <property type="evidence" value="ECO:0007669"/>
    <property type="project" value="InterPro"/>
</dbReference>
<dbReference type="CDD" id="cd00338">
    <property type="entry name" value="Ser_Recombinase"/>
    <property type="match status" value="1"/>
</dbReference>
<protein>
    <submittedName>
        <fullName evidence="3">DNA invertase Pin-like site-specific DNA recombinase</fullName>
    </submittedName>
</protein>
<evidence type="ECO:0000259" key="2">
    <source>
        <dbReference type="PROSITE" id="PS51737"/>
    </source>
</evidence>
<dbReference type="Proteomes" id="UP000318667">
    <property type="component" value="Unassembled WGS sequence"/>
</dbReference>
<dbReference type="Pfam" id="PF07508">
    <property type="entry name" value="Recombinase"/>
    <property type="match status" value="1"/>
</dbReference>
<dbReference type="Pfam" id="PF00239">
    <property type="entry name" value="Resolvase"/>
    <property type="match status" value="1"/>
</dbReference>
<evidence type="ECO:0000313" key="3">
    <source>
        <dbReference type="EMBL" id="TWH88913.1"/>
    </source>
</evidence>
<dbReference type="SMART" id="SM00857">
    <property type="entry name" value="Resolvase"/>
    <property type="match status" value="1"/>
</dbReference>
<dbReference type="Pfam" id="PF13408">
    <property type="entry name" value="Zn_ribbon_recom"/>
    <property type="match status" value="1"/>
</dbReference>
<sequence>MDVAVYTRVSTKHEEQLSSMENQKRHYIDFCDRNNYNLVKLYSDEGLSATSPKRKEYLEMIYDAGLDFIRDKNSNEILYFKLSERTPKFDLIITKDVSRFARNTDAIVLARKLREKGVYVLFENAGFSTDDNDWELRLSLLLTFSQQESIDRSKKVAFAYKQRSKSGIFHLARNLYGYKYNPETKIVSVVEEEAEVIRKMFDLYINGYGVKNISNYLNENNIKTQNGKEWVGGNVRRLLRNEKYIGRVILNKYTNSGITGSNKKIKRPESEWVIHEDAIPAIIDMDTWNKAQEVISKRVDQSKEGSLTGSRKVKNIFYNKLYCGRCGKPFVRVSATKERSYGTFVQYNYICSNRRQRKSCDNTMKTHGVLEKRINEFAANELPNVLMEKRDMLKRIISIEKKMLTGKMKLSERMCGSIKKKIAQIDDEVNKLITAFAKSSSTVVSVIEKKIEELELTKQELNNQLLDHDVISIESKINQLDDSYSDLDKMVKEEYSFEEALKYIGKITVDGDDISFNVLSDGKLEPLLNIDVNKIGQSNLEKLIKETKELLKS</sequence>
<gene>
    <name evidence="3" type="ORF">IQ19_01333</name>
</gene>
<dbReference type="Gene3D" id="3.90.1750.20">
    <property type="entry name" value="Putative Large Serine Recombinase, Chain B, Domain 2"/>
    <property type="match status" value="1"/>
</dbReference>
<dbReference type="PROSITE" id="PS51737">
    <property type="entry name" value="RECOMBINASE_DNA_BIND"/>
    <property type="match status" value="1"/>
</dbReference>
<feature type="domain" description="Recombinase" evidence="2">
    <location>
        <begin position="175"/>
        <end position="301"/>
    </location>
</feature>
<organism evidence="3 4">
    <name type="scientific">Cytobacillus oceanisediminis</name>
    <dbReference type="NCBI Taxonomy" id="665099"/>
    <lineage>
        <taxon>Bacteria</taxon>
        <taxon>Bacillati</taxon>
        <taxon>Bacillota</taxon>
        <taxon>Bacilli</taxon>
        <taxon>Bacillales</taxon>
        <taxon>Bacillaceae</taxon>
        <taxon>Cytobacillus</taxon>
    </lineage>
</organism>
<dbReference type="InterPro" id="IPR025827">
    <property type="entry name" value="Zn_ribbon_recom_dom"/>
</dbReference>
<dbReference type="EMBL" id="VLKI01000003">
    <property type="protein sequence ID" value="TWH88913.1"/>
    <property type="molecule type" value="Genomic_DNA"/>
</dbReference>
<dbReference type="PANTHER" id="PTHR30461">
    <property type="entry name" value="DNA-INVERTASE FROM LAMBDOID PROPHAGE"/>
    <property type="match status" value="1"/>
</dbReference>
<dbReference type="SUPFAM" id="SSF53041">
    <property type="entry name" value="Resolvase-like"/>
    <property type="match status" value="1"/>
</dbReference>
<dbReference type="InterPro" id="IPR038109">
    <property type="entry name" value="DNA_bind_recomb_sf"/>
</dbReference>
<dbReference type="InterPro" id="IPR011109">
    <property type="entry name" value="DNA_bind_recombinase_dom"/>
</dbReference>
<proteinExistence type="predicted"/>
<feature type="coiled-coil region" evidence="1">
    <location>
        <begin position="444"/>
        <end position="471"/>
    </location>
</feature>
<dbReference type="PANTHER" id="PTHR30461:SF23">
    <property type="entry name" value="DNA RECOMBINASE-RELATED"/>
    <property type="match status" value="1"/>
</dbReference>
<keyword evidence="4" id="KW-1185">Reference proteome</keyword>
<dbReference type="GO" id="GO:0000150">
    <property type="term" value="F:DNA strand exchange activity"/>
    <property type="evidence" value="ECO:0007669"/>
    <property type="project" value="InterPro"/>
</dbReference>
<dbReference type="GeneID" id="65402571"/>
<name>A0A562K0Y8_9BACI</name>
<comment type="caution">
    <text evidence="3">The sequence shown here is derived from an EMBL/GenBank/DDBJ whole genome shotgun (WGS) entry which is preliminary data.</text>
</comment>
<reference evidence="3 4" key="1">
    <citation type="journal article" date="2015" name="Stand. Genomic Sci.">
        <title>Genomic Encyclopedia of Bacterial and Archaeal Type Strains, Phase III: the genomes of soil and plant-associated and newly described type strains.</title>
        <authorList>
            <person name="Whitman W.B."/>
            <person name="Woyke T."/>
            <person name="Klenk H.P."/>
            <person name="Zhou Y."/>
            <person name="Lilburn T.G."/>
            <person name="Beck B.J."/>
            <person name="De Vos P."/>
            <person name="Vandamme P."/>
            <person name="Eisen J.A."/>
            <person name="Garrity G."/>
            <person name="Hugenholtz P."/>
            <person name="Kyrpides N.C."/>
        </authorList>
    </citation>
    <scope>NUCLEOTIDE SEQUENCE [LARGE SCALE GENOMIC DNA]</scope>
    <source>
        <strain evidence="3 4">CGMCC 1.10115</strain>
    </source>
</reference>
<evidence type="ECO:0000313" key="4">
    <source>
        <dbReference type="Proteomes" id="UP000318667"/>
    </source>
</evidence>
<evidence type="ECO:0000256" key="1">
    <source>
        <dbReference type="SAM" id="Coils"/>
    </source>
</evidence>
<dbReference type="InterPro" id="IPR036162">
    <property type="entry name" value="Resolvase-like_N_sf"/>
</dbReference>
<dbReference type="InterPro" id="IPR050639">
    <property type="entry name" value="SSR_resolvase"/>
</dbReference>